<dbReference type="RefSeq" id="XP_013076149.2">
    <property type="nucleotide sequence ID" value="XM_013220695.2"/>
</dbReference>
<comment type="function">
    <text evidence="10">Accessory protein for the calcitonin gene-related peptide (CGRP) receptor. It modulates CGRP responsiveness in a variety of tissues.</text>
</comment>
<keyword evidence="5" id="KW-1003">Cell membrane</keyword>
<dbReference type="GO" id="GO:0005666">
    <property type="term" value="C:RNA polymerase III complex"/>
    <property type="evidence" value="ECO:0007669"/>
    <property type="project" value="InterPro"/>
</dbReference>
<dbReference type="GO" id="GO:0000166">
    <property type="term" value="F:nucleotide binding"/>
    <property type="evidence" value="ECO:0007669"/>
    <property type="project" value="InterPro"/>
</dbReference>
<reference evidence="16" key="1">
    <citation type="submission" date="2020-05" db="UniProtKB">
        <authorList>
            <consortium name="EnsemblMetazoa"/>
        </authorList>
    </citation>
    <scope>IDENTIFICATION</scope>
    <source>
        <strain evidence="16">BB02</strain>
    </source>
</reference>
<evidence type="ECO:0000256" key="12">
    <source>
        <dbReference type="ARBA" id="ARBA00045808"/>
    </source>
</evidence>
<comment type="subcellular location">
    <subcellularLocation>
        <location evidence="2">Cell membrane</location>
        <topology evidence="2">Peripheral membrane protein</topology>
        <orientation evidence="2">Cytoplasmic side</orientation>
    </subcellularLocation>
    <subcellularLocation>
        <location evidence="1">Nucleus</location>
    </subcellularLocation>
</comment>
<evidence type="ECO:0000256" key="1">
    <source>
        <dbReference type="ARBA" id="ARBA00004123"/>
    </source>
</evidence>
<evidence type="ECO:0000256" key="10">
    <source>
        <dbReference type="ARBA" id="ARBA00043924"/>
    </source>
</evidence>
<dbReference type="FunFam" id="1.20.1250.40:FF:000002">
    <property type="entry name" value="DNA-directed RNA polymerase III subunit RPC9"/>
    <property type="match status" value="1"/>
</dbReference>
<evidence type="ECO:0000256" key="14">
    <source>
        <dbReference type="SAM" id="MobiDB-lite"/>
    </source>
</evidence>
<dbReference type="GO" id="GO:0005886">
    <property type="term" value="C:plasma membrane"/>
    <property type="evidence" value="ECO:0007669"/>
    <property type="project" value="UniProtKB-SubCell"/>
</dbReference>
<keyword evidence="7" id="KW-0472">Membrane</keyword>
<dbReference type="VEuPathDB" id="VectorBase:BGLAX_044007"/>
<evidence type="ECO:0000256" key="5">
    <source>
        <dbReference type="ARBA" id="ARBA00022475"/>
    </source>
</evidence>
<accession>A0A2C9JPI7</accession>
<organism evidence="16 17">
    <name type="scientific">Biomphalaria glabrata</name>
    <name type="common">Bloodfluke planorb</name>
    <name type="synonym">Freshwater snail</name>
    <dbReference type="NCBI Taxonomy" id="6526"/>
    <lineage>
        <taxon>Eukaryota</taxon>
        <taxon>Metazoa</taxon>
        <taxon>Spiralia</taxon>
        <taxon>Lophotrochozoa</taxon>
        <taxon>Mollusca</taxon>
        <taxon>Gastropoda</taxon>
        <taxon>Heterobranchia</taxon>
        <taxon>Euthyneura</taxon>
        <taxon>Panpulmonata</taxon>
        <taxon>Hygrophila</taxon>
        <taxon>Lymnaeoidea</taxon>
        <taxon>Planorbidae</taxon>
        <taxon>Biomphalaria</taxon>
    </lineage>
</organism>
<dbReference type="VEuPathDB" id="VectorBase:BGLB005828"/>
<evidence type="ECO:0000256" key="4">
    <source>
        <dbReference type="ARBA" id="ARBA00016672"/>
    </source>
</evidence>
<dbReference type="InterPro" id="IPR038846">
    <property type="entry name" value="RPC9"/>
</dbReference>
<keyword evidence="9" id="KW-0539">Nucleus</keyword>
<name>A0A2C9JPI7_BIOGL</name>
<evidence type="ECO:0000313" key="16">
    <source>
        <dbReference type="EnsemblMetazoa" id="BGLB005828-PB"/>
    </source>
</evidence>
<dbReference type="InterPro" id="IPR038324">
    <property type="entry name" value="Rpb4/RPC9_sf"/>
</dbReference>
<evidence type="ECO:0000256" key="9">
    <source>
        <dbReference type="ARBA" id="ARBA00023242"/>
    </source>
</evidence>
<evidence type="ECO:0000256" key="13">
    <source>
        <dbReference type="ARBA" id="ARBA00073026"/>
    </source>
</evidence>
<sequence length="146" mass="16526">MEVKSENYAMLSNFEVLGLLRDIQAGRGQKKPNKYQSNLATITYETIKCLENWPCSHHSAEGITQVMKALSKFKLTPAEKLQLINLRPSTAVEIQLVVEESEERLTESQIEELLDLIATYLPGNEAEKEDEGEVIDEENDIEEDQG</sequence>
<dbReference type="InterPro" id="IPR005574">
    <property type="entry name" value="Rpb4/RPC9"/>
</dbReference>
<dbReference type="PANTHER" id="PTHR15561">
    <property type="entry name" value="CALCITONIN GENE-RELATED PEPTIDE-RECEPTOR COMPONENT PROTEIN"/>
    <property type="match status" value="1"/>
</dbReference>
<evidence type="ECO:0000256" key="7">
    <source>
        <dbReference type="ARBA" id="ARBA00023136"/>
    </source>
</evidence>
<feature type="domain" description="RNA polymerase Rpb4/RPC9 core" evidence="15">
    <location>
        <begin position="1"/>
        <end position="124"/>
    </location>
</feature>
<comment type="function">
    <text evidence="12">DNA-dependent RNA polymerase catalyzes the transcription of DNA into RNA using the four ribonucleoside triphosphates as substrates. Specific peripheric component of RNA polymerase III (Pol III) which synthesizes small non-coding RNAs including 5S rRNA, snRNAs, tRNAs and miRNAs from at least 500 distinct genomic loci. With POLR3H/RPC8 forms a mobile stalk that protrudes from Pol III core and functions primarily in transcription initiation. Pol III plays a key role in sensing and limiting infection by intracellular bacteria and DNA viruses. Acts as nuclear and cytosolic DNA sensor involved in innate immune response. Can sense non-self dsDNA that serves as template for transcription into dsRNA. The non-self RNA polymerase III transcripts, such as Epstein-Barr virus-encoded RNAs (EBERs) induce type I interferon and NF-kappa-B through the RIG-I pathway.</text>
</comment>
<protein>
    <recommendedName>
        <fullName evidence="4">DNA-directed RNA polymerase III subunit RPC9</fullName>
    </recommendedName>
    <alternativeName>
        <fullName evidence="13">DNA-directed RNA polymerase III subunit rpc9</fullName>
    </alternativeName>
</protein>
<dbReference type="SUPFAM" id="SSF47819">
    <property type="entry name" value="HRDC-like"/>
    <property type="match status" value="1"/>
</dbReference>
<dbReference type="Gene3D" id="1.20.1250.40">
    <property type="match status" value="1"/>
</dbReference>
<dbReference type="PANTHER" id="PTHR15561:SF0">
    <property type="entry name" value="DNA-DIRECTED RNA POLYMERASE III SUBUNIT RPC9"/>
    <property type="match status" value="1"/>
</dbReference>
<proteinExistence type="inferred from homology"/>
<comment type="similarity">
    <text evidence="3">Belongs to the eukaryotic RPC9 RNA polymerase subunit family.</text>
</comment>
<gene>
    <name evidence="16" type="primary">106062423</name>
</gene>
<dbReference type="SMART" id="SM00657">
    <property type="entry name" value="RPOL4c"/>
    <property type="match status" value="1"/>
</dbReference>
<evidence type="ECO:0000259" key="15">
    <source>
        <dbReference type="SMART" id="SM00657"/>
    </source>
</evidence>
<evidence type="ECO:0000313" key="17">
    <source>
        <dbReference type="Proteomes" id="UP000076420"/>
    </source>
</evidence>
<keyword evidence="6" id="KW-0240">DNA-directed RNA polymerase</keyword>
<keyword evidence="8" id="KW-0804">Transcription</keyword>
<feature type="compositionally biased region" description="Acidic residues" evidence="14">
    <location>
        <begin position="127"/>
        <end position="146"/>
    </location>
</feature>
<dbReference type="GO" id="GO:0006384">
    <property type="term" value="P:transcription initiation at RNA polymerase III promoter"/>
    <property type="evidence" value="ECO:0007669"/>
    <property type="project" value="InterPro"/>
</dbReference>
<evidence type="ECO:0000256" key="6">
    <source>
        <dbReference type="ARBA" id="ARBA00022478"/>
    </source>
</evidence>
<dbReference type="Proteomes" id="UP000076420">
    <property type="component" value="Unassembled WGS sequence"/>
</dbReference>
<evidence type="ECO:0000256" key="2">
    <source>
        <dbReference type="ARBA" id="ARBA00004413"/>
    </source>
</evidence>
<dbReference type="KEGG" id="bgt:106062423"/>
<evidence type="ECO:0000256" key="11">
    <source>
        <dbReference type="ARBA" id="ARBA00044007"/>
    </source>
</evidence>
<dbReference type="OrthoDB" id="1746530at2759"/>
<dbReference type="InterPro" id="IPR010997">
    <property type="entry name" value="HRDC-like_sf"/>
</dbReference>
<dbReference type="InterPro" id="IPR006590">
    <property type="entry name" value="RNA_pol_Rpb4/RPC9_core"/>
</dbReference>
<comment type="subunit">
    <text evidence="11">Component of the RNA polymerase III complex consisting of 17 subunits: a ten-subunit horseshoe-shaped catalytic core composed of POLR3A/RPC1, POLR3B/RPC2, POLR1C/RPAC1, POLR1D/RPAC2, POLR3K/RPC10, POLR2E/RPABC1, POLR2F/RPABC2, POLR2H/RPABC3, POLR2K/RPABC4 and POLR2L/RPABC5; a mobile stalk composed of two subunits POLR3H/RPC8 and CRCP/RPC9, protruding from the core and functioning primarily in transcription initiation; and additional subunits homologous to general transcription factors of the RNA polymerase II machinery, POLR3C/RPC3-POLR3F/RPC6-POLR3G/RPC7 heterotrimer required for transcription initiation and POLR3D/RPC4-POLR3E/RPC5 heterodimer involved in both transcription initiation and termination.</text>
</comment>
<dbReference type="EnsemblMetazoa" id="BGLB005828-RB">
    <property type="protein sequence ID" value="BGLB005828-PB"/>
    <property type="gene ID" value="BGLB005828"/>
</dbReference>
<dbReference type="STRING" id="6526.A0A2C9JPI7"/>
<dbReference type="Pfam" id="PF03874">
    <property type="entry name" value="RNA_pol_Rpb4"/>
    <property type="match status" value="1"/>
</dbReference>
<feature type="region of interest" description="Disordered" evidence="14">
    <location>
        <begin position="124"/>
        <end position="146"/>
    </location>
</feature>
<evidence type="ECO:0000256" key="3">
    <source>
        <dbReference type="ARBA" id="ARBA00006898"/>
    </source>
</evidence>
<dbReference type="AlphaFoldDB" id="A0A2C9JPI7"/>
<evidence type="ECO:0000256" key="8">
    <source>
        <dbReference type="ARBA" id="ARBA00023163"/>
    </source>
</evidence>